<gene>
    <name evidence="3" type="ORF">F1721_01775</name>
</gene>
<dbReference type="SUPFAM" id="SSF49785">
    <property type="entry name" value="Galactose-binding domain-like"/>
    <property type="match status" value="1"/>
</dbReference>
<dbReference type="Proteomes" id="UP000323946">
    <property type="component" value="Unassembled WGS sequence"/>
</dbReference>
<dbReference type="AlphaFoldDB" id="A0A5M7C8Y4"/>
<dbReference type="Gene3D" id="2.60.120.260">
    <property type="entry name" value="Galactose-binding domain-like"/>
    <property type="match status" value="1"/>
</dbReference>
<proteinExistence type="predicted"/>
<protein>
    <submittedName>
        <fullName evidence="3">CocE/NonD family hydrolase</fullName>
    </submittedName>
</protein>
<feature type="domain" description="Xaa-Pro dipeptidyl-peptidase C-terminal" evidence="2">
    <location>
        <begin position="349"/>
        <end position="614"/>
    </location>
</feature>
<accession>A0A5M7C8Y4</accession>
<dbReference type="Gene3D" id="1.10.3020.10">
    <property type="entry name" value="alpha-amino acid ester hydrolase ( Helical cap domain)"/>
    <property type="match status" value="1"/>
</dbReference>
<dbReference type="Gene3D" id="3.40.50.1820">
    <property type="entry name" value="alpha/beta hydrolase"/>
    <property type="match status" value="1"/>
</dbReference>
<dbReference type="InterPro" id="IPR013736">
    <property type="entry name" value="Xaa-Pro_dipept_C"/>
</dbReference>
<sequence length="620" mass="66162">MISPTCWEVIMRRCWLALLLALAMVLAGLTTASARVGWTARAEEYPGVATETDVSIPMSDGIVLRGDIQRPADADGNPVEGRFPVLVTITAYNKSVLNGPASVALGDPSYFVKRGYVQVTVDARGTGSSGGSWAAFSERENTDAGEIVEWAASAERPWSSGSVGMHGPSYMGISQLFAAANRPAGLKAIFPQVPAADTYRDVVASGGALDVGFIPLWLGLVTGTGLIPPAYGPAEPDNALQMYLSRIQGATGFTAPLLLSATLGLDSAFDGPFYAERSPINVVDRIDVPTFLVGGEYDLFQRGTPMLFDRLRERGVPTKMILGPWDHLQASTGAGVEDAGHGTLQELQLRWFDHHVRGLPDPALDADIPPLTWHEIGSGQWHQAQDWIDEQRATTFQLSGTSFPGAPGELVADGVEPGRSTVAPIPVSGLCTRSANQWTAGLPNAVGLGKLCEDNRWNDLSGAVFETEPVTEPLRVRGPINAHLNVSTPTGNGMLSVSVSSVSPSGEVDRLTGGWQVLSHRALDESRSRYLDGQLIQPYHPFTKEAQNLLQPGEVAPVDVEVFPTGAVIPPGHKLRISVQAYDVPHLLPTVRDLPAALSPLTIHTSPEQPSTLTLPALPR</sequence>
<dbReference type="GO" id="GO:0008239">
    <property type="term" value="F:dipeptidyl-peptidase activity"/>
    <property type="evidence" value="ECO:0007669"/>
    <property type="project" value="InterPro"/>
</dbReference>
<organism evidence="3 4">
    <name type="scientific">Saccharopolyspora hirsuta</name>
    <dbReference type="NCBI Taxonomy" id="1837"/>
    <lineage>
        <taxon>Bacteria</taxon>
        <taxon>Bacillati</taxon>
        <taxon>Actinomycetota</taxon>
        <taxon>Actinomycetes</taxon>
        <taxon>Pseudonocardiales</taxon>
        <taxon>Pseudonocardiaceae</taxon>
        <taxon>Saccharopolyspora</taxon>
    </lineage>
</organism>
<dbReference type="InterPro" id="IPR050585">
    <property type="entry name" value="Xaa-Pro_dipeptidyl-ppase/CocE"/>
</dbReference>
<comment type="caution">
    <text evidence="3">The sequence shown here is derived from an EMBL/GenBank/DDBJ whole genome shotgun (WGS) entry which is preliminary data.</text>
</comment>
<keyword evidence="4" id="KW-1185">Reference proteome</keyword>
<evidence type="ECO:0000259" key="2">
    <source>
        <dbReference type="SMART" id="SM00939"/>
    </source>
</evidence>
<dbReference type="PANTHER" id="PTHR43056:SF10">
    <property type="entry name" value="COCE_NOND FAMILY, PUTATIVE (AFU_ORTHOLOGUE AFUA_7G00600)-RELATED"/>
    <property type="match status" value="1"/>
</dbReference>
<dbReference type="InterPro" id="IPR008979">
    <property type="entry name" value="Galactose-bd-like_sf"/>
</dbReference>
<dbReference type="InterPro" id="IPR029058">
    <property type="entry name" value="AB_hydrolase_fold"/>
</dbReference>
<name>A0A5M7C8Y4_SACHI</name>
<dbReference type="PANTHER" id="PTHR43056">
    <property type="entry name" value="PEPTIDASE S9 PROLYL OLIGOPEPTIDASE"/>
    <property type="match status" value="1"/>
</dbReference>
<dbReference type="SUPFAM" id="SSF53474">
    <property type="entry name" value="alpha/beta-Hydrolases"/>
    <property type="match status" value="1"/>
</dbReference>
<dbReference type="EMBL" id="VWPH01000001">
    <property type="protein sequence ID" value="KAA5838203.1"/>
    <property type="molecule type" value="Genomic_DNA"/>
</dbReference>
<dbReference type="Pfam" id="PF02129">
    <property type="entry name" value="Peptidase_S15"/>
    <property type="match status" value="1"/>
</dbReference>
<evidence type="ECO:0000313" key="4">
    <source>
        <dbReference type="Proteomes" id="UP000323946"/>
    </source>
</evidence>
<keyword evidence="1 3" id="KW-0378">Hydrolase</keyword>
<dbReference type="SMART" id="SM00939">
    <property type="entry name" value="PepX_C"/>
    <property type="match status" value="1"/>
</dbReference>
<dbReference type="Pfam" id="PF08530">
    <property type="entry name" value="PepX_C"/>
    <property type="match status" value="1"/>
</dbReference>
<evidence type="ECO:0000313" key="3">
    <source>
        <dbReference type="EMBL" id="KAA5838203.1"/>
    </source>
</evidence>
<dbReference type="NCBIfam" id="TIGR00976">
    <property type="entry name" value="CocE_NonD"/>
    <property type="match status" value="1"/>
</dbReference>
<reference evidence="3 4" key="1">
    <citation type="submission" date="2019-09" db="EMBL/GenBank/DDBJ databases">
        <title>Draft genome sequence of the thermophilic Saccharopolyspora hirsuta VKM Ac-666T.</title>
        <authorList>
            <person name="Lobastova T.G."/>
            <person name="Fokina V."/>
            <person name="Bragin E.Y."/>
            <person name="Shtratnikova V.Y."/>
            <person name="Starodumova I.P."/>
            <person name="Tarlachkov S.V."/>
            <person name="Donova M.V."/>
        </authorList>
    </citation>
    <scope>NUCLEOTIDE SEQUENCE [LARGE SCALE GENOMIC DNA]</scope>
    <source>
        <strain evidence="3 4">VKM Ac-666</strain>
    </source>
</reference>
<dbReference type="InterPro" id="IPR000383">
    <property type="entry name" value="Xaa-Pro-like_dom"/>
</dbReference>
<evidence type="ECO:0000256" key="1">
    <source>
        <dbReference type="ARBA" id="ARBA00022801"/>
    </source>
</evidence>
<dbReference type="InterPro" id="IPR005674">
    <property type="entry name" value="CocE/Ser_esterase"/>
</dbReference>